<feature type="domain" description="RRM" evidence="4">
    <location>
        <begin position="488"/>
        <end position="565"/>
    </location>
</feature>
<dbReference type="STRING" id="4829.A0A168KZQ3"/>
<dbReference type="GO" id="GO:0003723">
    <property type="term" value="F:RNA binding"/>
    <property type="evidence" value="ECO:0007669"/>
    <property type="project" value="UniProtKB-UniRule"/>
</dbReference>
<dbReference type="InterPro" id="IPR012677">
    <property type="entry name" value="Nucleotide-bd_a/b_plait_sf"/>
</dbReference>
<dbReference type="AlphaFoldDB" id="A0A168KZQ3"/>
<dbReference type="InterPro" id="IPR035979">
    <property type="entry name" value="RBD_domain_sf"/>
</dbReference>
<dbReference type="EMBL" id="LT550481">
    <property type="protein sequence ID" value="SAL95761.1"/>
    <property type="molecule type" value="Genomic_DNA"/>
</dbReference>
<dbReference type="OrthoDB" id="431169at2759"/>
<feature type="compositionally biased region" description="Polar residues" evidence="3">
    <location>
        <begin position="401"/>
        <end position="411"/>
    </location>
</feature>
<feature type="region of interest" description="Disordered" evidence="3">
    <location>
        <begin position="573"/>
        <end position="592"/>
    </location>
</feature>
<dbReference type="SUPFAM" id="SSF54928">
    <property type="entry name" value="RNA-binding domain, RBD"/>
    <property type="match status" value="2"/>
</dbReference>
<dbReference type="PANTHER" id="PTHR10501">
    <property type="entry name" value="U1 SMALL NUCLEAR RIBONUCLEOPROTEIN A/U2 SMALL NUCLEAR RIBONUCLEOPROTEIN B"/>
    <property type="match status" value="1"/>
</dbReference>
<feature type="compositionally biased region" description="Low complexity" evidence="3">
    <location>
        <begin position="575"/>
        <end position="592"/>
    </location>
</feature>
<evidence type="ECO:0000313" key="6">
    <source>
        <dbReference type="Proteomes" id="UP000078561"/>
    </source>
</evidence>
<sequence length="592" mass="63314">MDLETINNGSNVHNLLFSSSSTSAPHPLSSSPATNGFFQTGTALPSLTDDVTTIFVVGFPEDMTEREFQNMFMFCRGFEAASLKWHCKDQEDDNSVGSNSGKKQMIGFARFRTRLEAMEAADILGGKKVDQDKGTVLKAEMAKKNLHVKRGSVAPTSTSGLLPATLLQQQHQLPLIGSPTSSTTPPWANSTAIIPGESGSLSSTTGTTNTDSIGETANEALSLETTDTDPIASTGGRNSLGVGGGTMSLLSKKLGRYPTTAISGISSTSNGPYDAFSPLPSDLLSPADYKTDPFLNDSLVSNNTPATPVFSDSWFGNAQSNSFDGRHRPSDISLMSPPSRHFGSLGGGGGGNNNGMMAFNQASGISSSNILMGPSPLSKVNNFANHHPPQPQQQYHHPYQMSPSPFNTTNDGDPYDYLSKSTPVSNDRPFGTSPIFDDMMSSRMGSLTMQLNTGADLRSPSVSSNNNNSQQQHYHRPSNPADQNPPCNTLYVGNLPPNTNEDELNDLFSKLPGYKRMCFRNKPQGPMCFVEFDDVLLATNALNELQGYGLTTSVKGGIRLSFSKNPLFIKGPGGPFFTPNNGGNDNNNNNTL</sequence>
<keyword evidence="1 2" id="KW-0694">RNA-binding</keyword>
<dbReference type="PROSITE" id="PS50102">
    <property type="entry name" value="RRM"/>
    <property type="match status" value="2"/>
</dbReference>
<gene>
    <name evidence="5" type="primary">ABSGL_01102.1 scaffold 1223</name>
</gene>
<dbReference type="InParanoid" id="A0A168KZQ3"/>
<evidence type="ECO:0000259" key="4">
    <source>
        <dbReference type="PROSITE" id="PS50102"/>
    </source>
</evidence>
<protein>
    <recommendedName>
        <fullName evidence="4">RRM domain-containing protein</fullName>
    </recommendedName>
</protein>
<dbReference type="Gene3D" id="3.30.70.330">
    <property type="match status" value="2"/>
</dbReference>
<feature type="domain" description="RRM" evidence="4">
    <location>
        <begin position="52"/>
        <end position="144"/>
    </location>
</feature>
<name>A0A168KZQ3_ABSGL</name>
<feature type="region of interest" description="Disordered" evidence="3">
    <location>
        <begin position="455"/>
        <end position="488"/>
    </location>
</feature>
<dbReference type="Proteomes" id="UP000078561">
    <property type="component" value="Unassembled WGS sequence"/>
</dbReference>
<evidence type="ECO:0000256" key="3">
    <source>
        <dbReference type="SAM" id="MobiDB-lite"/>
    </source>
</evidence>
<evidence type="ECO:0000256" key="2">
    <source>
        <dbReference type="PROSITE-ProRule" id="PRU00176"/>
    </source>
</evidence>
<dbReference type="Pfam" id="PF00076">
    <property type="entry name" value="RRM_1"/>
    <property type="match status" value="1"/>
</dbReference>
<reference evidence="5" key="1">
    <citation type="submission" date="2016-04" db="EMBL/GenBank/DDBJ databases">
        <authorList>
            <person name="Evans L.H."/>
            <person name="Alamgir A."/>
            <person name="Owens N."/>
            <person name="Weber N.D."/>
            <person name="Virtaneva K."/>
            <person name="Barbian K."/>
            <person name="Babar A."/>
            <person name="Rosenke K."/>
        </authorList>
    </citation>
    <scope>NUCLEOTIDE SEQUENCE [LARGE SCALE GENOMIC DNA]</scope>
    <source>
        <strain evidence="5">CBS 101.48</strain>
    </source>
</reference>
<evidence type="ECO:0000313" key="5">
    <source>
        <dbReference type="EMBL" id="SAL95761.1"/>
    </source>
</evidence>
<dbReference type="SMART" id="SM00360">
    <property type="entry name" value="RRM"/>
    <property type="match status" value="2"/>
</dbReference>
<proteinExistence type="predicted"/>
<feature type="region of interest" description="Disordered" evidence="3">
    <location>
        <begin position="370"/>
        <end position="431"/>
    </location>
</feature>
<organism evidence="5">
    <name type="scientific">Absidia glauca</name>
    <name type="common">Pin mould</name>
    <dbReference type="NCBI Taxonomy" id="4829"/>
    <lineage>
        <taxon>Eukaryota</taxon>
        <taxon>Fungi</taxon>
        <taxon>Fungi incertae sedis</taxon>
        <taxon>Mucoromycota</taxon>
        <taxon>Mucoromycotina</taxon>
        <taxon>Mucoromycetes</taxon>
        <taxon>Mucorales</taxon>
        <taxon>Cunninghamellaceae</taxon>
        <taxon>Absidia</taxon>
    </lineage>
</organism>
<keyword evidence="6" id="KW-1185">Reference proteome</keyword>
<dbReference type="CDD" id="cd12245">
    <property type="entry name" value="RRM_scw1_like"/>
    <property type="match status" value="1"/>
</dbReference>
<dbReference type="InterPro" id="IPR000504">
    <property type="entry name" value="RRM_dom"/>
</dbReference>
<evidence type="ECO:0000256" key="1">
    <source>
        <dbReference type="ARBA" id="ARBA00022884"/>
    </source>
</evidence>
<accession>A0A168KZQ3</accession>
<feature type="compositionally biased region" description="Low complexity" evidence="3">
    <location>
        <begin position="463"/>
        <end position="472"/>
    </location>
</feature>